<protein>
    <submittedName>
        <fullName evidence="2">Uncharacterized protein</fullName>
    </submittedName>
</protein>
<feature type="coiled-coil region" evidence="1">
    <location>
        <begin position="19"/>
        <end position="60"/>
    </location>
</feature>
<gene>
    <name evidence="2" type="ORF">CHK_2422</name>
</gene>
<proteinExistence type="predicted"/>
<keyword evidence="1" id="KW-0175">Coiled coil</keyword>
<dbReference type="Proteomes" id="UP000034076">
    <property type="component" value="Unassembled WGS sequence"/>
</dbReference>
<evidence type="ECO:0000313" key="3">
    <source>
        <dbReference type="Proteomes" id="UP000034076"/>
    </source>
</evidence>
<organism evidence="2 3">
    <name type="scientific">Christensenella hongkongensis</name>
    <dbReference type="NCBI Taxonomy" id="270498"/>
    <lineage>
        <taxon>Bacteria</taxon>
        <taxon>Bacillati</taxon>
        <taxon>Bacillota</taxon>
        <taxon>Clostridia</taxon>
        <taxon>Christensenellales</taxon>
        <taxon>Christensenellaceae</taxon>
        <taxon>Christensenella</taxon>
    </lineage>
</organism>
<sequence length="111" mass="12106">MGMDDFLEQAREKSKEFYLKRAQAAALSAQSSAQQAQQAVNEIAKRLMEYEADKNEENRNAVVLAARGAAKVAREVAQLANEASEAALLIVSTDLKRSMCGGADQNEKRGM</sequence>
<keyword evidence="3" id="KW-1185">Reference proteome</keyword>
<comment type="caution">
    <text evidence="2">The sequence shown here is derived from an EMBL/GenBank/DDBJ whole genome shotgun (WGS) entry which is preliminary data.</text>
</comment>
<name>A0A0M2NCY1_9FIRM</name>
<dbReference type="AlphaFoldDB" id="A0A0M2NCY1"/>
<accession>A0A0M2NCY1</accession>
<reference evidence="2 3" key="1">
    <citation type="submission" date="2015-04" db="EMBL/GenBank/DDBJ databases">
        <title>Draft genome sequence of bacteremic isolate Catabacter hongkongensis type strain HKU16T.</title>
        <authorList>
            <person name="Lau S.K."/>
            <person name="Teng J.L."/>
            <person name="Huang Y."/>
            <person name="Curreem S.O."/>
            <person name="Tsui S.K."/>
            <person name="Woo P.C."/>
        </authorList>
    </citation>
    <scope>NUCLEOTIDE SEQUENCE [LARGE SCALE GENOMIC DNA]</scope>
    <source>
        <strain evidence="2 3">HKU16</strain>
    </source>
</reference>
<dbReference type="STRING" id="270498.CHK_2422"/>
<evidence type="ECO:0000313" key="2">
    <source>
        <dbReference type="EMBL" id="KKI50359.1"/>
    </source>
</evidence>
<evidence type="ECO:0000256" key="1">
    <source>
        <dbReference type="SAM" id="Coils"/>
    </source>
</evidence>
<dbReference type="EMBL" id="LAYJ01000112">
    <property type="protein sequence ID" value="KKI50359.1"/>
    <property type="molecule type" value="Genomic_DNA"/>
</dbReference>